<gene>
    <name evidence="1" type="ORF">CLF_103430</name>
</gene>
<keyword evidence="2" id="KW-1185">Reference proteome</keyword>
<organism evidence="1 2">
    <name type="scientific">Clonorchis sinensis</name>
    <name type="common">Chinese liver fluke</name>
    <dbReference type="NCBI Taxonomy" id="79923"/>
    <lineage>
        <taxon>Eukaryota</taxon>
        <taxon>Metazoa</taxon>
        <taxon>Spiralia</taxon>
        <taxon>Lophotrochozoa</taxon>
        <taxon>Platyhelminthes</taxon>
        <taxon>Trematoda</taxon>
        <taxon>Digenea</taxon>
        <taxon>Opisthorchiida</taxon>
        <taxon>Opisthorchiata</taxon>
        <taxon>Opisthorchiidae</taxon>
        <taxon>Clonorchis</taxon>
    </lineage>
</organism>
<name>G7Y9Q5_CLOSI</name>
<protein>
    <submittedName>
        <fullName evidence="1">Uncharacterized protein</fullName>
    </submittedName>
</protein>
<dbReference type="Proteomes" id="UP000008909">
    <property type="component" value="Unassembled WGS sequence"/>
</dbReference>
<accession>G7Y9Q5</accession>
<evidence type="ECO:0000313" key="2">
    <source>
        <dbReference type="Proteomes" id="UP000008909"/>
    </source>
</evidence>
<proteinExistence type="predicted"/>
<dbReference type="AlphaFoldDB" id="G7Y9Q5"/>
<sequence length="257" mass="30129">MEWRDAMRVNGGRKLRNTVYSETLETHWCHYIVESGVEVPWKALNSDSGRCKRPYDRRSFKVTGSRITPTWSSNWIKITRDCTSACVSFLVYHRSSNNRNAHPLFDRRNLDVHYGAIQKPKFVSAKMVVTIQAWLYGDVAYKLGNKPVIIIRSRTIPEVCVMVVHRTSHHGAGQGGVACWYTPLSDLDLFFCTSRDLYPFFRFRFRRRIHSPQEAVKRRRLLSWTEQGASRPVTYYIRRLCVCKWSRLPRDLLQVPE</sequence>
<reference key="2">
    <citation type="submission" date="2011-10" db="EMBL/GenBank/DDBJ databases">
        <title>The genome and transcriptome sequence of Clonorchis sinensis provide insights into the carcinogenic liver fluke.</title>
        <authorList>
            <person name="Wang X."/>
            <person name="Huang Y."/>
            <person name="Chen W."/>
            <person name="Liu H."/>
            <person name="Guo L."/>
            <person name="Chen Y."/>
            <person name="Luo F."/>
            <person name="Zhou W."/>
            <person name="Sun J."/>
            <person name="Mao Q."/>
            <person name="Liang P."/>
            <person name="Zhou C."/>
            <person name="Tian Y."/>
            <person name="Men J."/>
            <person name="Lv X."/>
            <person name="Huang L."/>
            <person name="Zhou J."/>
            <person name="Hu Y."/>
            <person name="Li R."/>
            <person name="Zhang F."/>
            <person name="Lei H."/>
            <person name="Li X."/>
            <person name="Hu X."/>
            <person name="Liang C."/>
            <person name="Xu J."/>
            <person name="Wu Z."/>
            <person name="Yu X."/>
        </authorList>
    </citation>
    <scope>NUCLEOTIDE SEQUENCE</scope>
    <source>
        <strain>Henan</strain>
    </source>
</reference>
<reference evidence="1" key="1">
    <citation type="journal article" date="2011" name="Genome Biol.">
        <title>The draft genome of the carcinogenic human liver fluke Clonorchis sinensis.</title>
        <authorList>
            <person name="Wang X."/>
            <person name="Chen W."/>
            <person name="Huang Y."/>
            <person name="Sun J."/>
            <person name="Men J."/>
            <person name="Liu H."/>
            <person name="Luo F."/>
            <person name="Guo L."/>
            <person name="Lv X."/>
            <person name="Deng C."/>
            <person name="Zhou C."/>
            <person name="Fan Y."/>
            <person name="Li X."/>
            <person name="Huang L."/>
            <person name="Hu Y."/>
            <person name="Liang C."/>
            <person name="Hu X."/>
            <person name="Xu J."/>
            <person name="Yu X."/>
        </authorList>
    </citation>
    <scope>NUCLEOTIDE SEQUENCE [LARGE SCALE GENOMIC DNA]</scope>
    <source>
        <strain evidence="1">Henan</strain>
    </source>
</reference>
<evidence type="ECO:0000313" key="1">
    <source>
        <dbReference type="EMBL" id="GAA49689.1"/>
    </source>
</evidence>
<dbReference type="EMBL" id="DF142978">
    <property type="protein sequence ID" value="GAA49689.1"/>
    <property type="molecule type" value="Genomic_DNA"/>
</dbReference>